<evidence type="ECO:0000256" key="8">
    <source>
        <dbReference type="PIRSR" id="PIRSR623612-1"/>
    </source>
</evidence>
<evidence type="ECO:0000256" key="5">
    <source>
        <dbReference type="ARBA" id="ARBA00022801"/>
    </source>
</evidence>
<keyword evidence="4 9" id="KW-0732">Signal</keyword>
<feature type="domain" description="Peptidase M4" evidence="10">
    <location>
        <begin position="243"/>
        <end position="389"/>
    </location>
</feature>
<sequence>MKLEKLRLSHRILTLFSALLLTSFQLSAQSQNGPIGGTGSSSKIVRLSDTNGTGIIRFIEENQPFSSFLQRLYSDLRVHPQLTFRLKSQYTDHIGFTHYRYEQLFNGILVDGIEIVAHVKKGYVKTITGAIAHFPQESEGPTTPGRQISESSVLDIAKSHIGAQRYSWEPEPGSRPGAPMPPAPQPEKVYLPRDISNLASGYRLAFKINVEAASELYHADLYIDAESGTVLYENSEIHYGDHTGNGTTNYEGVKQFITYRMNSSQNYKLSNFANGNNYTTKTLNGGKSYYFSDEIESTDNEWHFATPAGKAAVDVHWGLERSLEIYRSDFSQNSYDNNGGEIECYVNYGNNLVNAFAKGNRLVFGDGEDGLNPVTELDVVGHEFTHQVVRHTSNLVYSHESGALNESFADIFGTYIEIKTLGDESDWLLGSNQEDGAFRSMSDPNSFRDPDTYRSTYWHTSSFDNFGVHTNSSVQNYWFYLLSEGDKGINSVNFPYDVKPIGLEKAAQIAFRTMTVYLTKNSGYAHARFYSILATEDLYPNEPDVKAMVMHAWDAVNVMGIKESCVVNIPDRNFKQAVLDLGIDLNGDGEVQCGEAEVATVLPLSNKKIANLQGIEAFKYITDLYVDGNTLTTLDVSQNKHLDVLYCRNNNLTDLNLTGLTKFNALRCNGNQLTELILPDSPTLEYVFCNNNNIQNIQFNNNTQLKHLECSYNQLQYLDVSFTNRLMRFTCIENPELFCVKVIDEEAANSNTRYVKEVYTMYTEQDGDCDCTLDIPDANFVQALVNHDPVIDTNNDGKIQCAEANVVEELFLSNSSIVNLQGLQGFTNLKKLVADHNPIQTFNFHKNRSLEFIDLEYNNMSWFSSESLPNLKELYLSGNKGLQVNSIYKSVGLEILHCNDMDLSDYSTFDIAENINLKELKIANSGLVKFDVSNQTKLEVLDCSGNDITMLEVNHMLGLKELDCGDNDLYALDISDNFFLTALNTVGNENLPCIKVIDVNAAQGISTFFKDSHTEYVEESCGCVVDIPDVHFKEVLINTTGSSKIDLNGDGEVQCGEAVLVKWISHYNGEIQDITGIEAFVNLESLNLYNHKIQSVDLTHNLKLNNVSFGGNEISSFEVSEDNIITQLSLPNNKLTSLDLTEFSALERVWLNGNKLTEVNFENNPNLTTVDIRQNNIYEVSFDSNPLLEMLQMSSNKLRTVDLSPILNLHMLDLTDNNLRSLDISHFNEIWDVRCTLNNDLYCIKVKDKQYADYNYRYFKDDHAEWQEECPECVVEIPDANFKNALLAYSPTVDTNGDGEIQCEEAEAVSSLMVFRKNIADLTGLQSFVNLKVLGTSFNPDIDQIDLTGLDKLEQIYSQENSTTSVIVGDKPNMTVLWIPNNDISSIDITGAPNLKRLALGDNNFTYVDLSNQTELVDLHFARCNLTSIDVSHMSNLEDLYISQNQISTLDLNQNISLEKLNVDFNNLTVLDVSNNVLLTSLIVRDNDLQSMDISNNTSLQYFNSWNNTDLTCIQVSSISWAESNSSLRKSSWQSWSTDCGNSSRKSAQNLISSIDEIVDFEGIKIYPNPTENNLNIQDSNAIGGESWSIYNLSGQLVKDGKLQGTFTTIDVSNFSSGIYLLKVVKENGVHSERITIR</sequence>
<dbReference type="EMBL" id="JAVDQD010000006">
    <property type="protein sequence ID" value="MDR6241066.1"/>
    <property type="molecule type" value="Genomic_DNA"/>
</dbReference>
<dbReference type="Pfam" id="PF01447">
    <property type="entry name" value="Peptidase_M4"/>
    <property type="match status" value="1"/>
</dbReference>
<dbReference type="Pfam" id="PF07504">
    <property type="entry name" value="FTP"/>
    <property type="match status" value="1"/>
</dbReference>
<dbReference type="InterPro" id="IPR026444">
    <property type="entry name" value="Secre_tail"/>
</dbReference>
<feature type="domain" description="Peptidase M4 C-terminal" evidence="11">
    <location>
        <begin position="393"/>
        <end position="558"/>
    </location>
</feature>
<evidence type="ECO:0000313" key="14">
    <source>
        <dbReference type="EMBL" id="MDR6241066.1"/>
    </source>
</evidence>
<dbReference type="PRINTS" id="PR00730">
    <property type="entry name" value="THERMOLYSIN"/>
</dbReference>
<protein>
    <submittedName>
        <fullName evidence="14">Zn-dependent metalloprotease/Leucine-rich repeat (LRR) protein</fullName>
    </submittedName>
</protein>
<feature type="active site" description="Proton donor" evidence="8">
    <location>
        <position position="469"/>
    </location>
</feature>
<evidence type="ECO:0000256" key="3">
    <source>
        <dbReference type="ARBA" id="ARBA00022723"/>
    </source>
</evidence>
<evidence type="ECO:0000259" key="12">
    <source>
        <dbReference type="Pfam" id="PF07504"/>
    </source>
</evidence>
<dbReference type="Gene3D" id="3.80.10.10">
    <property type="entry name" value="Ribonuclease Inhibitor"/>
    <property type="match status" value="4"/>
</dbReference>
<dbReference type="GO" id="GO:0006508">
    <property type="term" value="P:proteolysis"/>
    <property type="evidence" value="ECO:0007669"/>
    <property type="project" value="UniProtKB-KW"/>
</dbReference>
<keyword evidence="3" id="KW-0479">Metal-binding</keyword>
<organism evidence="14 15">
    <name type="scientific">Aureibacter tunicatorum</name>
    <dbReference type="NCBI Taxonomy" id="866807"/>
    <lineage>
        <taxon>Bacteria</taxon>
        <taxon>Pseudomonadati</taxon>
        <taxon>Bacteroidota</taxon>
        <taxon>Cytophagia</taxon>
        <taxon>Cytophagales</taxon>
        <taxon>Persicobacteraceae</taxon>
        <taxon>Aureibacter</taxon>
    </lineage>
</organism>
<evidence type="ECO:0000256" key="2">
    <source>
        <dbReference type="ARBA" id="ARBA00022670"/>
    </source>
</evidence>
<dbReference type="NCBIfam" id="TIGR04183">
    <property type="entry name" value="Por_Secre_tail"/>
    <property type="match status" value="1"/>
</dbReference>
<evidence type="ECO:0000256" key="4">
    <source>
        <dbReference type="ARBA" id="ARBA00022729"/>
    </source>
</evidence>
<dbReference type="Pfam" id="PF02868">
    <property type="entry name" value="Peptidase_M4_C"/>
    <property type="match status" value="1"/>
</dbReference>
<gene>
    <name evidence="14" type="ORF">HNQ88_004142</name>
</gene>
<dbReference type="InterPro" id="IPR013856">
    <property type="entry name" value="Peptidase_M4_domain"/>
</dbReference>
<keyword evidence="6" id="KW-0862">Zinc</keyword>
<dbReference type="InterPro" id="IPR011096">
    <property type="entry name" value="FTP_domain"/>
</dbReference>
<evidence type="ECO:0000256" key="7">
    <source>
        <dbReference type="ARBA" id="ARBA00023049"/>
    </source>
</evidence>
<comment type="caution">
    <text evidence="14">The sequence shown here is derived from an EMBL/GenBank/DDBJ whole genome shotgun (WGS) entry which is preliminary data.</text>
</comment>
<keyword evidence="5" id="KW-0378">Hydrolase</keyword>
<evidence type="ECO:0000313" key="15">
    <source>
        <dbReference type="Proteomes" id="UP001185092"/>
    </source>
</evidence>
<evidence type="ECO:0000256" key="6">
    <source>
        <dbReference type="ARBA" id="ARBA00022833"/>
    </source>
</evidence>
<keyword evidence="2" id="KW-0645">Protease</keyword>
<evidence type="ECO:0000259" key="11">
    <source>
        <dbReference type="Pfam" id="PF02868"/>
    </source>
</evidence>
<feature type="active site" evidence="8">
    <location>
        <position position="383"/>
    </location>
</feature>
<dbReference type="Pfam" id="PF18962">
    <property type="entry name" value="Por_Secre_tail"/>
    <property type="match status" value="1"/>
</dbReference>
<dbReference type="InterPro" id="IPR023612">
    <property type="entry name" value="Peptidase_M4"/>
</dbReference>
<dbReference type="InterPro" id="IPR050728">
    <property type="entry name" value="Zinc_Metalloprotease_M4"/>
</dbReference>
<feature type="chain" id="PRO_5041929110" evidence="9">
    <location>
        <begin position="29"/>
        <end position="1638"/>
    </location>
</feature>
<keyword evidence="7 14" id="KW-0482">Metalloprotease</keyword>
<evidence type="ECO:0000259" key="10">
    <source>
        <dbReference type="Pfam" id="PF01447"/>
    </source>
</evidence>
<comment type="similarity">
    <text evidence="1">Belongs to the peptidase M4 family.</text>
</comment>
<dbReference type="RefSeq" id="WP_309941570.1">
    <property type="nucleotide sequence ID" value="NZ_AP025305.1"/>
</dbReference>
<dbReference type="Gene3D" id="1.10.390.10">
    <property type="entry name" value="Neutral Protease Domain 2"/>
    <property type="match status" value="1"/>
</dbReference>
<proteinExistence type="inferred from homology"/>
<evidence type="ECO:0000259" key="13">
    <source>
        <dbReference type="Pfam" id="PF18962"/>
    </source>
</evidence>
<dbReference type="PANTHER" id="PTHR33794:SF1">
    <property type="entry name" value="BACILLOLYSIN"/>
    <property type="match status" value="1"/>
</dbReference>
<dbReference type="Proteomes" id="UP001185092">
    <property type="component" value="Unassembled WGS sequence"/>
</dbReference>
<dbReference type="CDD" id="cd09597">
    <property type="entry name" value="M4_TLP"/>
    <property type="match status" value="1"/>
</dbReference>
<dbReference type="SUPFAM" id="SSF52058">
    <property type="entry name" value="L domain-like"/>
    <property type="match status" value="4"/>
</dbReference>
<feature type="domain" description="FTP" evidence="12">
    <location>
        <begin position="83"/>
        <end position="130"/>
    </location>
</feature>
<keyword evidence="15" id="KW-1185">Reference proteome</keyword>
<dbReference type="InterPro" id="IPR027268">
    <property type="entry name" value="Peptidase_M4/M1_CTD_sf"/>
</dbReference>
<evidence type="ECO:0000256" key="1">
    <source>
        <dbReference type="ARBA" id="ARBA00009388"/>
    </source>
</evidence>
<feature type="domain" description="Secretion system C-terminal sorting" evidence="13">
    <location>
        <begin position="1566"/>
        <end position="1637"/>
    </location>
</feature>
<name>A0AAE3XSG6_9BACT</name>
<dbReference type="GO" id="GO:0046872">
    <property type="term" value="F:metal ion binding"/>
    <property type="evidence" value="ECO:0007669"/>
    <property type="project" value="UniProtKB-KW"/>
</dbReference>
<accession>A0AAE3XSG6</accession>
<dbReference type="Gene3D" id="3.10.170.10">
    <property type="match status" value="1"/>
</dbReference>
<evidence type="ECO:0000256" key="9">
    <source>
        <dbReference type="SAM" id="SignalP"/>
    </source>
</evidence>
<dbReference type="PANTHER" id="PTHR33794">
    <property type="entry name" value="BACILLOLYSIN"/>
    <property type="match status" value="1"/>
</dbReference>
<dbReference type="SUPFAM" id="SSF55486">
    <property type="entry name" value="Metalloproteases ('zincins'), catalytic domain"/>
    <property type="match status" value="1"/>
</dbReference>
<reference evidence="14" key="1">
    <citation type="submission" date="2023-07" db="EMBL/GenBank/DDBJ databases">
        <title>Genomic Encyclopedia of Type Strains, Phase IV (KMG-IV): sequencing the most valuable type-strain genomes for metagenomic binning, comparative biology and taxonomic classification.</title>
        <authorList>
            <person name="Goeker M."/>
        </authorList>
    </citation>
    <scope>NUCLEOTIDE SEQUENCE</scope>
    <source>
        <strain evidence="14">DSM 26174</strain>
    </source>
</reference>
<dbReference type="InterPro" id="IPR001570">
    <property type="entry name" value="Peptidase_M4_C_domain"/>
</dbReference>
<feature type="signal peptide" evidence="9">
    <location>
        <begin position="1"/>
        <end position="28"/>
    </location>
</feature>
<dbReference type="Gene3D" id="3.10.450.490">
    <property type="match status" value="1"/>
</dbReference>
<dbReference type="InterPro" id="IPR032675">
    <property type="entry name" value="LRR_dom_sf"/>
</dbReference>
<dbReference type="GO" id="GO:0004222">
    <property type="term" value="F:metalloendopeptidase activity"/>
    <property type="evidence" value="ECO:0007669"/>
    <property type="project" value="InterPro"/>
</dbReference>